<evidence type="ECO:0000313" key="2">
    <source>
        <dbReference type="EMBL" id="SFA52213.1"/>
    </source>
</evidence>
<reference evidence="2 3" key="1">
    <citation type="submission" date="2016-10" db="EMBL/GenBank/DDBJ databases">
        <authorList>
            <person name="de Groot N.N."/>
        </authorList>
    </citation>
    <scope>NUCLEOTIDE SEQUENCE [LARGE SCALE GENOMIC DNA]</scope>
    <source>
        <strain evidence="2 3">CGMCC 1.6117</strain>
    </source>
</reference>
<keyword evidence="1" id="KW-1133">Transmembrane helix</keyword>
<dbReference type="AlphaFoldDB" id="A0A1I0TKZ9"/>
<sequence>MPENAVEMLTPDPTDFAVLLIGLPVVTFHLPALVMMALFGLPL</sequence>
<name>A0A1I0TKZ9_9RHOB</name>
<evidence type="ECO:0000313" key="3">
    <source>
        <dbReference type="Proteomes" id="UP000182312"/>
    </source>
</evidence>
<gene>
    <name evidence="2" type="ORF">SAMN04487972_10975</name>
</gene>
<keyword evidence="1" id="KW-0472">Membrane</keyword>
<proteinExistence type="predicted"/>
<dbReference type="RefSeq" id="WP_280522092.1">
    <property type="nucleotide sequence ID" value="NZ_FOJO01000009.1"/>
</dbReference>
<keyword evidence="1" id="KW-0812">Transmembrane</keyword>
<evidence type="ECO:0000256" key="1">
    <source>
        <dbReference type="SAM" id="Phobius"/>
    </source>
</evidence>
<feature type="transmembrane region" description="Helical" evidence="1">
    <location>
        <begin position="16"/>
        <end position="41"/>
    </location>
</feature>
<protein>
    <submittedName>
        <fullName evidence="2">Uncharacterized protein</fullName>
    </submittedName>
</protein>
<dbReference type="Proteomes" id="UP000182312">
    <property type="component" value="Unassembled WGS sequence"/>
</dbReference>
<organism evidence="2 3">
    <name type="scientific">Paracoccus halophilus</name>
    <dbReference type="NCBI Taxonomy" id="376733"/>
    <lineage>
        <taxon>Bacteria</taxon>
        <taxon>Pseudomonadati</taxon>
        <taxon>Pseudomonadota</taxon>
        <taxon>Alphaproteobacteria</taxon>
        <taxon>Rhodobacterales</taxon>
        <taxon>Paracoccaceae</taxon>
        <taxon>Paracoccus</taxon>
    </lineage>
</organism>
<dbReference type="EMBL" id="FOJO01000009">
    <property type="protein sequence ID" value="SFA52213.1"/>
    <property type="molecule type" value="Genomic_DNA"/>
</dbReference>
<accession>A0A1I0TKZ9</accession>